<dbReference type="InterPro" id="IPR023393">
    <property type="entry name" value="START-like_dom_sf"/>
</dbReference>
<dbReference type="CDD" id="cd07812">
    <property type="entry name" value="SRPBCC"/>
    <property type="match status" value="1"/>
</dbReference>
<dbReference type="SUPFAM" id="SSF55961">
    <property type="entry name" value="Bet v1-like"/>
    <property type="match status" value="1"/>
</dbReference>
<protein>
    <submittedName>
        <fullName evidence="1">SRPBCC family protein</fullName>
    </submittedName>
</protein>
<dbReference type="RefSeq" id="WP_138014820.1">
    <property type="nucleotide sequence ID" value="NZ_SULI01000002.1"/>
</dbReference>
<comment type="caution">
    <text evidence="1">The sequence shown here is derived from an EMBL/GenBank/DDBJ whole genome shotgun (WGS) entry which is preliminary data.</text>
</comment>
<gene>
    <name evidence="1" type="ORF">FAP39_02600</name>
</gene>
<evidence type="ECO:0000313" key="1">
    <source>
        <dbReference type="EMBL" id="TKZ22108.1"/>
    </source>
</evidence>
<dbReference type="Proteomes" id="UP000306575">
    <property type="component" value="Unassembled WGS sequence"/>
</dbReference>
<reference evidence="1 2" key="1">
    <citation type="submission" date="2019-04" db="EMBL/GenBank/DDBJ databases">
        <title>Genome sequence of Pelagicola litoralis CL-ES2.</title>
        <authorList>
            <person name="Cao J."/>
        </authorList>
    </citation>
    <scope>NUCLEOTIDE SEQUENCE [LARGE SCALE GENOMIC DNA]</scope>
    <source>
        <strain evidence="1 2">CL-ES2</strain>
    </source>
</reference>
<keyword evidence="2" id="KW-1185">Reference proteome</keyword>
<dbReference type="EMBL" id="SULI01000002">
    <property type="protein sequence ID" value="TKZ22108.1"/>
    <property type="molecule type" value="Genomic_DNA"/>
</dbReference>
<dbReference type="Gene3D" id="3.30.530.20">
    <property type="match status" value="1"/>
</dbReference>
<organism evidence="1 2">
    <name type="scientific">Shimia litoralis</name>
    <dbReference type="NCBI Taxonomy" id="420403"/>
    <lineage>
        <taxon>Bacteria</taxon>
        <taxon>Pseudomonadati</taxon>
        <taxon>Pseudomonadota</taxon>
        <taxon>Alphaproteobacteria</taxon>
        <taxon>Rhodobacterales</taxon>
        <taxon>Roseobacteraceae</taxon>
    </lineage>
</organism>
<accession>A0A4U7N8K1</accession>
<name>A0A4U7N8K1_9RHOB</name>
<sequence>MEFKSKQDLEIPLNDVFDMLSDFDRHERLAMRRGVDIARKDSPRQAGLGTAWDISFLFRGKQRHLDLEVTNFDAPQGLGLQAIMQGLESAISVELVALSRTKTRMNVVAEMKPKTLSARLLVQSFKLARGNINKRFNKRLAAQARDMEVRYTQMA</sequence>
<dbReference type="OrthoDB" id="7860307at2"/>
<proteinExistence type="predicted"/>
<dbReference type="AlphaFoldDB" id="A0A4U7N8K1"/>
<evidence type="ECO:0000313" key="2">
    <source>
        <dbReference type="Proteomes" id="UP000306575"/>
    </source>
</evidence>